<evidence type="ECO:0000256" key="4">
    <source>
        <dbReference type="ARBA" id="ARBA00023180"/>
    </source>
</evidence>
<accession>A0ABQ6M3C5</accession>
<organism evidence="8 9">
    <name type="scientific">Tetraparma gracilis</name>
    <dbReference type="NCBI Taxonomy" id="2962635"/>
    <lineage>
        <taxon>Eukaryota</taxon>
        <taxon>Sar</taxon>
        <taxon>Stramenopiles</taxon>
        <taxon>Ochrophyta</taxon>
        <taxon>Bolidophyceae</taxon>
        <taxon>Parmales</taxon>
        <taxon>Triparmaceae</taxon>
        <taxon>Tetraparma</taxon>
    </lineage>
</organism>
<dbReference type="PANTHER" id="PTHR31736:SF19">
    <property type="entry name" value="PECTIN LYASE SUPERFAMILY PROTEIN-RELATED"/>
    <property type="match status" value="1"/>
</dbReference>
<evidence type="ECO:0000256" key="6">
    <source>
        <dbReference type="RuleBase" id="RU361169"/>
    </source>
</evidence>
<keyword evidence="4" id="KW-0325">Glycoprotein</keyword>
<sequence length="511" mass="55332">MRSLLLLVVPTLVTALPAPTTAPFVHPRGLTSPPSSCSGNTISPLDYGAVSGPDGDAGTNLGAFNKALAALAPCDTFVVPAGTDFALVGGIEAENLMNNTIIFDGSLSFEFDEDVWPTNSDSDDKFKHCINIWNAQDLVISGSGSGIINGNGRPWWDKMIAGTLPGSGDTRPKLFNVANSVDVLIENIHLVNSPSWNLIVNAARCEIRNIEVTTDRDYQRELKSSKVLEESAKDKVKEWLVDELSGLLPDFLLEPEDLNTDGIDPSGVDFYIHDVKIYNDDDSIAVKPVSAGGQTFIDGTETDCSRNMLLENMELVGFGASIGSVPPNEKKKCVDAITMRNVSMPGTGKGIYVKSNGNDCLNGKTSSLTNLLFEDFVITDPFWYAVWIGPQQQQEPGSELGLDCALQYPLAGSQCPTQGCSDFENITLKNVLIENPKLSPGAIMGNSTNPMRNIVFDNVVVKHDKGWASDLVAGRWPWRESSFPFKGTYKSMHVEGTCRNCDPVPEGFVEV</sequence>
<keyword evidence="2 6" id="KW-0378">Hydrolase</keyword>
<dbReference type="PANTHER" id="PTHR31736">
    <property type="match status" value="1"/>
</dbReference>
<dbReference type="Pfam" id="PF00295">
    <property type="entry name" value="Glyco_hydro_28"/>
    <property type="match status" value="1"/>
</dbReference>
<dbReference type="EMBL" id="BRYB01004919">
    <property type="protein sequence ID" value="GMI18878.1"/>
    <property type="molecule type" value="Genomic_DNA"/>
</dbReference>
<feature type="signal peptide" evidence="7">
    <location>
        <begin position="1"/>
        <end position="15"/>
    </location>
</feature>
<keyword evidence="9" id="KW-1185">Reference proteome</keyword>
<name>A0ABQ6M3C5_9STRA</name>
<dbReference type="Proteomes" id="UP001165060">
    <property type="component" value="Unassembled WGS sequence"/>
</dbReference>
<evidence type="ECO:0000256" key="5">
    <source>
        <dbReference type="ARBA" id="ARBA00023295"/>
    </source>
</evidence>
<evidence type="ECO:0000313" key="9">
    <source>
        <dbReference type="Proteomes" id="UP001165060"/>
    </source>
</evidence>
<dbReference type="SUPFAM" id="SSF51126">
    <property type="entry name" value="Pectin lyase-like"/>
    <property type="match status" value="1"/>
</dbReference>
<gene>
    <name evidence="8" type="ORF">TeGR_g6575</name>
</gene>
<evidence type="ECO:0000256" key="7">
    <source>
        <dbReference type="SAM" id="SignalP"/>
    </source>
</evidence>
<evidence type="ECO:0000256" key="2">
    <source>
        <dbReference type="ARBA" id="ARBA00022801"/>
    </source>
</evidence>
<evidence type="ECO:0000313" key="8">
    <source>
        <dbReference type="EMBL" id="GMI18878.1"/>
    </source>
</evidence>
<dbReference type="InterPro" id="IPR011050">
    <property type="entry name" value="Pectin_lyase_fold/virulence"/>
</dbReference>
<reference evidence="8 9" key="1">
    <citation type="journal article" date="2023" name="Commun. Biol.">
        <title>Genome analysis of Parmales, the sister group of diatoms, reveals the evolutionary specialization of diatoms from phago-mixotrophs to photoautotrophs.</title>
        <authorList>
            <person name="Ban H."/>
            <person name="Sato S."/>
            <person name="Yoshikawa S."/>
            <person name="Yamada K."/>
            <person name="Nakamura Y."/>
            <person name="Ichinomiya M."/>
            <person name="Sato N."/>
            <person name="Blanc-Mathieu R."/>
            <person name="Endo H."/>
            <person name="Kuwata A."/>
            <person name="Ogata H."/>
        </authorList>
    </citation>
    <scope>NUCLEOTIDE SEQUENCE [LARGE SCALE GENOMIC DNA]</scope>
</reference>
<dbReference type="Gene3D" id="2.160.20.10">
    <property type="entry name" value="Single-stranded right-handed beta-helix, Pectin lyase-like"/>
    <property type="match status" value="1"/>
</dbReference>
<keyword evidence="5 6" id="KW-0326">Glycosidase</keyword>
<dbReference type="InterPro" id="IPR000743">
    <property type="entry name" value="Glyco_hydro_28"/>
</dbReference>
<keyword evidence="7" id="KW-0732">Signal</keyword>
<protein>
    <submittedName>
        <fullName evidence="8">Uncharacterized protein</fullName>
    </submittedName>
</protein>
<feature type="chain" id="PRO_5047087208" evidence="7">
    <location>
        <begin position="16"/>
        <end position="511"/>
    </location>
</feature>
<proteinExistence type="inferred from homology"/>
<evidence type="ECO:0000256" key="1">
    <source>
        <dbReference type="ARBA" id="ARBA00008834"/>
    </source>
</evidence>
<dbReference type="InterPro" id="IPR012334">
    <property type="entry name" value="Pectin_lyas_fold"/>
</dbReference>
<comment type="caution">
    <text evidence="8">The sequence shown here is derived from an EMBL/GenBank/DDBJ whole genome shotgun (WGS) entry which is preliminary data.</text>
</comment>
<comment type="similarity">
    <text evidence="1 6">Belongs to the glycosyl hydrolase 28 family.</text>
</comment>
<keyword evidence="3" id="KW-1015">Disulfide bond</keyword>
<evidence type="ECO:0000256" key="3">
    <source>
        <dbReference type="ARBA" id="ARBA00023157"/>
    </source>
</evidence>